<feature type="transmembrane region" description="Helical" evidence="6">
    <location>
        <begin position="15"/>
        <end position="39"/>
    </location>
</feature>
<organism evidence="7 8">
    <name type="scientific">Bariatricus massiliensis</name>
    <dbReference type="NCBI Taxonomy" id="1745713"/>
    <lineage>
        <taxon>Bacteria</taxon>
        <taxon>Bacillati</taxon>
        <taxon>Bacillota</taxon>
        <taxon>Clostridia</taxon>
        <taxon>Lachnospirales</taxon>
        <taxon>Lachnospiraceae</taxon>
        <taxon>Bariatricus</taxon>
    </lineage>
</organism>
<dbReference type="Pfam" id="PF01943">
    <property type="entry name" value="Polysacc_synt"/>
    <property type="match status" value="1"/>
</dbReference>
<dbReference type="InterPro" id="IPR002797">
    <property type="entry name" value="Polysacc_synth"/>
</dbReference>
<dbReference type="InterPro" id="IPR050833">
    <property type="entry name" value="Poly_Biosynth_Transport"/>
</dbReference>
<feature type="transmembrane region" description="Helical" evidence="6">
    <location>
        <begin position="357"/>
        <end position="379"/>
    </location>
</feature>
<gene>
    <name evidence="7" type="ORF">LIZ65_04415</name>
</gene>
<feature type="transmembrane region" description="Helical" evidence="6">
    <location>
        <begin position="442"/>
        <end position="461"/>
    </location>
</feature>
<keyword evidence="2" id="KW-1003">Cell membrane</keyword>
<evidence type="ECO:0000313" key="7">
    <source>
        <dbReference type="EMBL" id="MCB7386524.1"/>
    </source>
</evidence>
<feature type="transmembrane region" description="Helical" evidence="6">
    <location>
        <begin position="89"/>
        <end position="106"/>
    </location>
</feature>
<sequence length="472" mass="53267">MSEDTSKGTALKAGVWYVVSSVMVKAISIITTPIFARIMSTSEYGQVSNFTSWYSILLTFCTLNLTYSIGRAKLDYPDKLDDYIGSMQLLSALVTGILSIITLFFVESISNFLEISVIGVVFLILYLFFTPAINFYQNGCRYRYKYKENIAIAWYIALSTVILSLILMFTFDGDMATYRMIGIVIPTVILSSVFWILSLKRGNLHVNKEYWKYGARLSGPLIIHTVSLNILAQSDRIFITKICGSSDAGIYSLVYNYGVMISIITNAVADGWLPWFHDTFYAKKYEEIRRNVKWVIILGCYVSLACVALAPEAIAILGGVKYASGVYCVAPIVMGVLCQYVYTHYVNVEMHLKKTKYTSYGTVLAAVMNIILNAIFIPIYGFTAAAYTTLCSYIMLLFLHYFITTKVLKVEIYNDLFMFGALLVTGIAVAILIATYKYMRVRYAIIVIGFISFLWAFRSYITKYISGFRKKG</sequence>
<name>A0ABS8DE87_9FIRM</name>
<dbReference type="RefSeq" id="WP_066736761.1">
    <property type="nucleotide sequence ID" value="NZ_JAJCIQ010000002.1"/>
</dbReference>
<protein>
    <submittedName>
        <fullName evidence="7">Oligosaccharide flippase family protein</fullName>
    </submittedName>
</protein>
<keyword evidence="8" id="KW-1185">Reference proteome</keyword>
<evidence type="ECO:0000256" key="3">
    <source>
        <dbReference type="ARBA" id="ARBA00022692"/>
    </source>
</evidence>
<keyword evidence="4 6" id="KW-1133">Transmembrane helix</keyword>
<evidence type="ECO:0000256" key="4">
    <source>
        <dbReference type="ARBA" id="ARBA00022989"/>
    </source>
</evidence>
<evidence type="ECO:0000256" key="1">
    <source>
        <dbReference type="ARBA" id="ARBA00004651"/>
    </source>
</evidence>
<feature type="transmembrane region" description="Helical" evidence="6">
    <location>
        <begin position="254"/>
        <end position="273"/>
    </location>
</feature>
<evidence type="ECO:0000256" key="6">
    <source>
        <dbReference type="SAM" id="Phobius"/>
    </source>
</evidence>
<feature type="transmembrane region" description="Helical" evidence="6">
    <location>
        <begin position="324"/>
        <end position="345"/>
    </location>
</feature>
<keyword evidence="5 6" id="KW-0472">Membrane</keyword>
<feature type="transmembrane region" description="Helical" evidence="6">
    <location>
        <begin position="51"/>
        <end position="69"/>
    </location>
</feature>
<accession>A0ABS8DE87</accession>
<feature type="transmembrane region" description="Helical" evidence="6">
    <location>
        <begin position="150"/>
        <end position="171"/>
    </location>
</feature>
<dbReference type="PANTHER" id="PTHR30250">
    <property type="entry name" value="PST FAMILY PREDICTED COLANIC ACID TRANSPORTER"/>
    <property type="match status" value="1"/>
</dbReference>
<dbReference type="Proteomes" id="UP001299546">
    <property type="component" value="Unassembled WGS sequence"/>
</dbReference>
<feature type="transmembrane region" description="Helical" evidence="6">
    <location>
        <begin position="177"/>
        <end position="197"/>
    </location>
</feature>
<comment type="subcellular location">
    <subcellularLocation>
        <location evidence="1">Cell membrane</location>
        <topology evidence="1">Multi-pass membrane protein</topology>
    </subcellularLocation>
</comment>
<feature type="transmembrane region" description="Helical" evidence="6">
    <location>
        <begin position="112"/>
        <end position="129"/>
    </location>
</feature>
<feature type="transmembrane region" description="Helical" evidence="6">
    <location>
        <begin position="217"/>
        <end position="234"/>
    </location>
</feature>
<feature type="transmembrane region" description="Helical" evidence="6">
    <location>
        <begin position="294"/>
        <end position="318"/>
    </location>
</feature>
<evidence type="ECO:0000256" key="2">
    <source>
        <dbReference type="ARBA" id="ARBA00022475"/>
    </source>
</evidence>
<dbReference type="EMBL" id="JAJCIS010000002">
    <property type="protein sequence ID" value="MCB7386524.1"/>
    <property type="molecule type" value="Genomic_DNA"/>
</dbReference>
<proteinExistence type="predicted"/>
<dbReference type="PANTHER" id="PTHR30250:SF11">
    <property type="entry name" value="O-ANTIGEN TRANSPORTER-RELATED"/>
    <property type="match status" value="1"/>
</dbReference>
<reference evidence="7 8" key="1">
    <citation type="submission" date="2021-10" db="EMBL/GenBank/DDBJ databases">
        <title>Collection of gut derived symbiotic bacterial strains cultured from healthy donors.</title>
        <authorList>
            <person name="Lin H."/>
            <person name="Littmann E."/>
            <person name="Kohout C."/>
            <person name="Pamer E.G."/>
        </authorList>
    </citation>
    <scope>NUCLEOTIDE SEQUENCE [LARGE SCALE GENOMIC DNA]</scope>
    <source>
        <strain evidence="7 8">DFI.1.165</strain>
    </source>
</reference>
<feature type="transmembrane region" description="Helical" evidence="6">
    <location>
        <begin position="385"/>
        <end position="404"/>
    </location>
</feature>
<comment type="caution">
    <text evidence="7">The sequence shown here is derived from an EMBL/GenBank/DDBJ whole genome shotgun (WGS) entry which is preliminary data.</text>
</comment>
<keyword evidence="3 6" id="KW-0812">Transmembrane</keyword>
<evidence type="ECO:0000256" key="5">
    <source>
        <dbReference type="ARBA" id="ARBA00023136"/>
    </source>
</evidence>
<evidence type="ECO:0000313" key="8">
    <source>
        <dbReference type="Proteomes" id="UP001299546"/>
    </source>
</evidence>
<feature type="transmembrane region" description="Helical" evidence="6">
    <location>
        <begin position="416"/>
        <end position="436"/>
    </location>
</feature>